<evidence type="ECO:0000256" key="1">
    <source>
        <dbReference type="ARBA" id="ARBA00022741"/>
    </source>
</evidence>
<keyword evidence="1" id="KW-0547">Nucleotide-binding</keyword>
<name>A0A4R3JNN6_9RHOB</name>
<protein>
    <submittedName>
        <fullName evidence="7">Helicase-like protein</fullName>
    </submittedName>
</protein>
<feature type="domain" description="Helicase ATP-binding" evidence="5">
    <location>
        <begin position="264"/>
        <end position="437"/>
    </location>
</feature>
<evidence type="ECO:0000256" key="3">
    <source>
        <dbReference type="ARBA" id="ARBA00022806"/>
    </source>
</evidence>
<dbReference type="InterPro" id="IPR001650">
    <property type="entry name" value="Helicase_C-like"/>
</dbReference>
<evidence type="ECO:0000256" key="2">
    <source>
        <dbReference type="ARBA" id="ARBA00022801"/>
    </source>
</evidence>
<reference evidence="7 8" key="1">
    <citation type="submission" date="2019-03" db="EMBL/GenBank/DDBJ databases">
        <title>Genomic Encyclopedia of Type Strains, Phase IV (KMG-IV): sequencing the most valuable type-strain genomes for metagenomic binning, comparative biology and taxonomic classification.</title>
        <authorList>
            <person name="Goeker M."/>
        </authorList>
    </citation>
    <scope>NUCLEOTIDE SEQUENCE [LARGE SCALE GENOMIC DNA]</scope>
    <source>
        <strain evidence="7 8">DSM 104836</strain>
    </source>
</reference>
<dbReference type="PROSITE" id="PS51194">
    <property type="entry name" value="HELICASE_CTER"/>
    <property type="match status" value="1"/>
</dbReference>
<dbReference type="SUPFAM" id="SSF52540">
    <property type="entry name" value="P-loop containing nucleoside triphosphate hydrolases"/>
    <property type="match status" value="1"/>
</dbReference>
<dbReference type="Pfam" id="PF00270">
    <property type="entry name" value="DEAD"/>
    <property type="match status" value="1"/>
</dbReference>
<dbReference type="Pfam" id="PF00271">
    <property type="entry name" value="Helicase_C"/>
    <property type="match status" value="1"/>
</dbReference>
<evidence type="ECO:0000259" key="5">
    <source>
        <dbReference type="PROSITE" id="PS51192"/>
    </source>
</evidence>
<dbReference type="SMART" id="SM00487">
    <property type="entry name" value="DEXDc"/>
    <property type="match status" value="1"/>
</dbReference>
<gene>
    <name evidence="7" type="ORF">EDD52_101287</name>
</gene>
<dbReference type="SMART" id="SM00490">
    <property type="entry name" value="HELICc"/>
    <property type="match status" value="1"/>
</dbReference>
<organism evidence="7 8">
    <name type="scientific">Primorskyibacter sedentarius</name>
    <dbReference type="NCBI Taxonomy" id="745311"/>
    <lineage>
        <taxon>Bacteria</taxon>
        <taxon>Pseudomonadati</taxon>
        <taxon>Pseudomonadota</taxon>
        <taxon>Alphaproteobacteria</taxon>
        <taxon>Rhodobacterales</taxon>
        <taxon>Roseobacteraceae</taxon>
        <taxon>Primorskyibacter</taxon>
    </lineage>
</organism>
<dbReference type="InterPro" id="IPR027417">
    <property type="entry name" value="P-loop_NTPase"/>
</dbReference>
<dbReference type="PANTHER" id="PTHR47961:SF6">
    <property type="entry name" value="DNA-DIRECTED DNA POLYMERASE"/>
    <property type="match status" value="1"/>
</dbReference>
<evidence type="ECO:0000259" key="6">
    <source>
        <dbReference type="PROSITE" id="PS51194"/>
    </source>
</evidence>
<evidence type="ECO:0000313" key="7">
    <source>
        <dbReference type="EMBL" id="TCS67192.1"/>
    </source>
</evidence>
<keyword evidence="8" id="KW-1185">Reference proteome</keyword>
<dbReference type="InterPro" id="IPR011545">
    <property type="entry name" value="DEAD/DEAH_box_helicase_dom"/>
</dbReference>
<dbReference type="GO" id="GO:0016787">
    <property type="term" value="F:hydrolase activity"/>
    <property type="evidence" value="ECO:0007669"/>
    <property type="project" value="UniProtKB-KW"/>
</dbReference>
<keyword evidence="2" id="KW-0378">Hydrolase</keyword>
<dbReference type="PROSITE" id="PS51192">
    <property type="entry name" value="HELICASE_ATP_BIND_1"/>
    <property type="match status" value="1"/>
</dbReference>
<dbReference type="Gene3D" id="3.40.50.300">
    <property type="entry name" value="P-loop containing nucleotide triphosphate hydrolases"/>
    <property type="match status" value="2"/>
</dbReference>
<feature type="domain" description="Helicase C-terminal" evidence="6">
    <location>
        <begin position="531"/>
        <end position="692"/>
    </location>
</feature>
<dbReference type="InterPro" id="IPR050474">
    <property type="entry name" value="Hel308_SKI2-like"/>
</dbReference>
<dbReference type="Proteomes" id="UP000295696">
    <property type="component" value="Unassembled WGS sequence"/>
</dbReference>
<dbReference type="AlphaFoldDB" id="A0A4R3JNN6"/>
<dbReference type="GO" id="GO:0003676">
    <property type="term" value="F:nucleic acid binding"/>
    <property type="evidence" value="ECO:0007669"/>
    <property type="project" value="InterPro"/>
</dbReference>
<dbReference type="GO" id="GO:0005524">
    <property type="term" value="F:ATP binding"/>
    <property type="evidence" value="ECO:0007669"/>
    <property type="project" value="UniProtKB-KW"/>
</dbReference>
<evidence type="ECO:0000313" key="8">
    <source>
        <dbReference type="Proteomes" id="UP000295696"/>
    </source>
</evidence>
<dbReference type="EMBL" id="SLZU01000001">
    <property type="protein sequence ID" value="TCS67192.1"/>
    <property type="molecule type" value="Genomic_DNA"/>
</dbReference>
<dbReference type="RefSeq" id="WP_132241236.1">
    <property type="nucleotide sequence ID" value="NZ_SLZU01000001.1"/>
</dbReference>
<comment type="caution">
    <text evidence="7">The sequence shown here is derived from an EMBL/GenBank/DDBJ whole genome shotgun (WGS) entry which is preliminary data.</text>
</comment>
<accession>A0A4R3JNN6</accession>
<keyword evidence="3 7" id="KW-0347">Helicase</keyword>
<dbReference type="InterPro" id="IPR014001">
    <property type="entry name" value="Helicase_ATP-bd"/>
</dbReference>
<dbReference type="PANTHER" id="PTHR47961">
    <property type="entry name" value="DNA POLYMERASE THETA, PUTATIVE (AFU_ORTHOLOGUE AFUA_1G05260)-RELATED"/>
    <property type="match status" value="1"/>
</dbReference>
<evidence type="ECO:0000256" key="4">
    <source>
        <dbReference type="ARBA" id="ARBA00022840"/>
    </source>
</evidence>
<dbReference type="OrthoDB" id="9815222at2"/>
<dbReference type="GO" id="GO:0004386">
    <property type="term" value="F:helicase activity"/>
    <property type="evidence" value="ECO:0007669"/>
    <property type="project" value="UniProtKB-KW"/>
</dbReference>
<sequence length="1048" mass="114233">MRPEATALNILSTARARAKMHEFRVAPADFNDLPRDPSMLFSLAIGILGDVAAAVADTLEEAAVASAALPQPLGWGELDEDTQEVLRFASIFFDSYLNAQLDADLDTEFSLLCAAAYYIAGNVGSATVIIRQMATPEIDLAGGLGHLVYSILQNSFVPIEEPHAHQAVTNELLQAMGRYVHFQVEAGAVAQVCSTLRSYFHRSGSPRELLYSDIAGALCALKLRNAARTILPPASGLEPDAWLPALAKLHFPIELWPAQQRIADAGVFAGRSVVIQMPTSAGKTRATEIIIRSAFLSGRTQLAVIVAPYRSLCHDIRGDLMTAFADENVQLDEASDAYQFDLALDTLFAQDSVLIVTPEKLLYMLRRAPDLAERIGLIIYDEGHQFDGMTRGPTYELLLTSLRMSLRAETQIILISAVIGNAPDIAEWLLGNSDAVVGAEGLLPTTKSIAFASWRDQRGRLEYVQPEDPAEREYYVPRVIGDIALPLRGRETAPRSFPKKTGGDVGLFLGLHVVRNGSVAIFCGRKTSVTKICSRAIEIVDRGVALEWPIETSDATEVEKIRALCELELGAGAPATRAAALGIFAHHADTPRGIRLVIEHAMKEGLAKFVVCTSTLAQGVNFPLKYLIVTSTRQGGEQIMVRDFQNLMGRAGRAGMHTEGSVIFSTPAIFDQREQFRGRRTWNSAVELLDSRNSEPSRSSILVLFDPYQQPRQSQPGMSFPQPIILEIPAEWLDLAFVDAARITEIMAAALAAEPEIDEQKFRQFIEGRARVIQSVASFLVDNMTFGEGEDAAVRAKELAANTLAHHLADEETRGRLVEVFQSIGESIAANTDGDQRALIRRSPLPPSAVAELKTWLSENLDTLQTAVQENQLFAKISPVALRLVTSRAIKSISVQDVVPRALQQWIDGRSYAVIFETLAEAKARVGRNHVTVEDAVALCESGFSYDVAMIVASIADLTEGLNDAVNAGTSLLQKQIKYGLTDRAAIAFYEAGFADRHVAGLLGLIWGDVADRAGVRAVCQQEEILRAVLANIPSYFLKVAAELGRWG</sequence>
<proteinExistence type="predicted"/>
<keyword evidence="4" id="KW-0067">ATP-binding</keyword>